<reference evidence="3 4" key="1">
    <citation type="journal article" date="2016" name="G3 (Bethesda)">
        <title>First Draft Assembly and Annotation of the Genome of a California Endemic Oak Quercus lobata Nee (Fagaceae).</title>
        <authorList>
            <person name="Sork V.L."/>
            <person name="Fitz-Gibbon S.T."/>
            <person name="Puiu D."/>
            <person name="Crepeau M."/>
            <person name="Gugger P.F."/>
            <person name="Sherman R."/>
            <person name="Stevens K."/>
            <person name="Langley C.H."/>
            <person name="Pellegrini M."/>
            <person name="Salzberg S.L."/>
        </authorList>
    </citation>
    <scope>NUCLEOTIDE SEQUENCE [LARGE SCALE GENOMIC DNA]</scope>
    <source>
        <strain evidence="3 4">cv. SW786</strain>
    </source>
</reference>
<dbReference type="InterPro" id="IPR046960">
    <property type="entry name" value="PPR_At4g14850-like_plant"/>
</dbReference>
<accession>A0A7N2LF46</accession>
<dbReference type="InParanoid" id="A0A7N2LF46"/>
<evidence type="ECO:0008006" key="5">
    <source>
        <dbReference type="Google" id="ProtNLM"/>
    </source>
</evidence>
<protein>
    <recommendedName>
        <fullName evidence="5">Pentatricopeptide repeat-containing protein</fullName>
    </recommendedName>
</protein>
<dbReference type="InterPro" id="IPR002885">
    <property type="entry name" value="PPR_rpt"/>
</dbReference>
<sequence>MVGKALSHDFGALADDGMVRDARVAFDSMEKRDEVWWNSMVAGYVTNGLDLEAFEMFYQMRLAGVILTQMIFATMIKLCANLKELGFARQLHCQVLKNGYCFDHNIRTALMVAYSKCSVMDGAFQLFSMMHGVQNVVSWTAMISGYLQNGGTRQAVNLFCQMNREGVRPNHFTYSTILTADHPAISTFQLHAQVIKTNYEKSSSVGTALLDAYVKMGCIDEAAKVFELIDEKDIVAWSAMVAGISASPAIFTADFGLFRPISACFGRIGRIGRRPIWPIRPIRTDSARFRPRRPASARVGIRHVARRGTTRDGRAVCGVPPASPRPAASDAGALAWEPRPCILGFMYLKTGDEVNFIA</sequence>
<dbReference type="EnsemblPlants" id="QL04p016857:mrna">
    <property type="protein sequence ID" value="QL04p016857:mrna"/>
    <property type="gene ID" value="QL04p016857"/>
</dbReference>
<dbReference type="PANTHER" id="PTHR47926">
    <property type="entry name" value="PENTATRICOPEPTIDE REPEAT-CONTAINING PROTEIN"/>
    <property type="match status" value="1"/>
</dbReference>
<dbReference type="Gene3D" id="1.25.40.10">
    <property type="entry name" value="Tetratricopeptide repeat domain"/>
    <property type="match status" value="3"/>
</dbReference>
<dbReference type="Proteomes" id="UP000594261">
    <property type="component" value="Chromosome 4"/>
</dbReference>
<keyword evidence="1" id="KW-0677">Repeat</keyword>
<feature type="repeat" description="PPR" evidence="2">
    <location>
        <begin position="135"/>
        <end position="169"/>
    </location>
</feature>
<dbReference type="InterPro" id="IPR011990">
    <property type="entry name" value="TPR-like_helical_dom_sf"/>
</dbReference>
<evidence type="ECO:0000313" key="4">
    <source>
        <dbReference type="Proteomes" id="UP000594261"/>
    </source>
</evidence>
<reference evidence="3" key="2">
    <citation type="submission" date="2021-01" db="UniProtKB">
        <authorList>
            <consortium name="EnsemblPlants"/>
        </authorList>
    </citation>
    <scope>IDENTIFICATION</scope>
</reference>
<dbReference type="NCBIfam" id="TIGR00756">
    <property type="entry name" value="PPR"/>
    <property type="match status" value="3"/>
</dbReference>
<dbReference type="Pfam" id="PF01535">
    <property type="entry name" value="PPR"/>
    <property type="match status" value="3"/>
</dbReference>
<evidence type="ECO:0000256" key="1">
    <source>
        <dbReference type="ARBA" id="ARBA00022737"/>
    </source>
</evidence>
<dbReference type="PROSITE" id="PS51375">
    <property type="entry name" value="PPR"/>
    <property type="match status" value="2"/>
</dbReference>
<dbReference type="GO" id="GO:0009451">
    <property type="term" value="P:RNA modification"/>
    <property type="evidence" value="ECO:0007669"/>
    <property type="project" value="InterPro"/>
</dbReference>
<organism evidence="3 4">
    <name type="scientific">Quercus lobata</name>
    <name type="common">Valley oak</name>
    <dbReference type="NCBI Taxonomy" id="97700"/>
    <lineage>
        <taxon>Eukaryota</taxon>
        <taxon>Viridiplantae</taxon>
        <taxon>Streptophyta</taxon>
        <taxon>Embryophyta</taxon>
        <taxon>Tracheophyta</taxon>
        <taxon>Spermatophyta</taxon>
        <taxon>Magnoliopsida</taxon>
        <taxon>eudicotyledons</taxon>
        <taxon>Gunneridae</taxon>
        <taxon>Pentapetalae</taxon>
        <taxon>rosids</taxon>
        <taxon>fabids</taxon>
        <taxon>Fagales</taxon>
        <taxon>Fagaceae</taxon>
        <taxon>Quercus</taxon>
    </lineage>
</organism>
<proteinExistence type="predicted"/>
<dbReference type="AlphaFoldDB" id="A0A7N2LF46"/>
<evidence type="ECO:0000256" key="2">
    <source>
        <dbReference type="PROSITE-ProRule" id="PRU00708"/>
    </source>
</evidence>
<dbReference type="EMBL" id="LRBV02000004">
    <property type="status" value="NOT_ANNOTATED_CDS"/>
    <property type="molecule type" value="Genomic_DNA"/>
</dbReference>
<dbReference type="PANTHER" id="PTHR47926:SF347">
    <property type="entry name" value="PENTATRICOPEPTIDE REPEAT-CONTAINING PROTEIN"/>
    <property type="match status" value="1"/>
</dbReference>
<feature type="repeat" description="PPR" evidence="2">
    <location>
        <begin position="33"/>
        <end position="67"/>
    </location>
</feature>
<evidence type="ECO:0000313" key="3">
    <source>
        <dbReference type="EnsemblPlants" id="QL04p016857:mrna"/>
    </source>
</evidence>
<keyword evidence="4" id="KW-1185">Reference proteome</keyword>
<dbReference type="FunFam" id="1.25.40.10:FF:000381">
    <property type="entry name" value="Pentatricopeptide repeat-containing protein"/>
    <property type="match status" value="1"/>
</dbReference>
<name>A0A7N2LF46_QUELO</name>
<dbReference type="GO" id="GO:0003723">
    <property type="term" value="F:RNA binding"/>
    <property type="evidence" value="ECO:0007669"/>
    <property type="project" value="InterPro"/>
</dbReference>
<dbReference type="Gramene" id="QL04p016857:mrna">
    <property type="protein sequence ID" value="QL04p016857:mrna"/>
    <property type="gene ID" value="QL04p016857"/>
</dbReference>
<dbReference type="Pfam" id="PF13041">
    <property type="entry name" value="PPR_2"/>
    <property type="match status" value="1"/>
</dbReference>